<feature type="region of interest" description="Disordered" evidence="1">
    <location>
        <begin position="396"/>
        <end position="438"/>
    </location>
</feature>
<evidence type="ECO:0000313" key="3">
    <source>
        <dbReference type="Proteomes" id="UP000494163"/>
    </source>
</evidence>
<name>A0A0M4EXU7_DROBS</name>
<feature type="compositionally biased region" description="Basic and acidic residues" evidence="1">
    <location>
        <begin position="85"/>
        <end position="94"/>
    </location>
</feature>
<feature type="compositionally biased region" description="Basic and acidic residues" evidence="1">
    <location>
        <begin position="426"/>
        <end position="438"/>
    </location>
</feature>
<accession>A0A0M4EXU7</accession>
<keyword evidence="3" id="KW-1185">Reference proteome</keyword>
<protein>
    <submittedName>
        <fullName evidence="2">CG15878</fullName>
    </submittedName>
</protein>
<feature type="compositionally biased region" description="Low complexity" evidence="1">
    <location>
        <begin position="95"/>
        <end position="107"/>
    </location>
</feature>
<dbReference type="OMA" id="MDTSVFY"/>
<evidence type="ECO:0000256" key="1">
    <source>
        <dbReference type="SAM" id="MobiDB-lite"/>
    </source>
</evidence>
<dbReference type="Proteomes" id="UP000494163">
    <property type="component" value="Chromosome 3L"/>
</dbReference>
<feature type="compositionally biased region" description="Basic and acidic residues" evidence="1">
    <location>
        <begin position="396"/>
        <end position="416"/>
    </location>
</feature>
<dbReference type="EMBL" id="CP012525">
    <property type="protein sequence ID" value="ALC42882.1"/>
    <property type="molecule type" value="Genomic_DNA"/>
</dbReference>
<evidence type="ECO:0000313" key="2">
    <source>
        <dbReference type="EMBL" id="ALC42882.1"/>
    </source>
</evidence>
<proteinExistence type="predicted"/>
<dbReference type="AlphaFoldDB" id="A0A0M4EXU7"/>
<reference evidence="2 3" key="1">
    <citation type="submission" date="2015-08" db="EMBL/GenBank/DDBJ databases">
        <title>Ancestral chromatin configuration constrains chromatin evolution on differentiating sex chromosomes in Drosophila.</title>
        <authorList>
            <person name="Zhou Q."/>
            <person name="Bachtrog D."/>
        </authorList>
    </citation>
    <scope>NUCLEOTIDE SEQUENCE [LARGE SCALE GENOMIC DNA]</scope>
    <source>
        <tissue evidence="2">Whole larvae</tissue>
    </source>
</reference>
<organism evidence="2 3">
    <name type="scientific">Drosophila busckii</name>
    <name type="common">Fruit fly</name>
    <dbReference type="NCBI Taxonomy" id="30019"/>
    <lineage>
        <taxon>Eukaryota</taxon>
        <taxon>Metazoa</taxon>
        <taxon>Ecdysozoa</taxon>
        <taxon>Arthropoda</taxon>
        <taxon>Hexapoda</taxon>
        <taxon>Insecta</taxon>
        <taxon>Pterygota</taxon>
        <taxon>Neoptera</taxon>
        <taxon>Endopterygota</taxon>
        <taxon>Diptera</taxon>
        <taxon>Brachycera</taxon>
        <taxon>Muscomorpha</taxon>
        <taxon>Ephydroidea</taxon>
        <taxon>Drosophilidae</taxon>
        <taxon>Drosophila</taxon>
    </lineage>
</organism>
<dbReference type="OrthoDB" id="548795at2759"/>
<gene>
    <name evidence="2" type="ORF">Dbus_chr3Lg48</name>
</gene>
<sequence length="438" mass="49640">MAQRSSKHASITALRKSRVSRMARRAVFTAKRPNVFKVRKSLVDYVDEELQEMETSVFYQRVFIFAKNVDLEAVEAEKAAALAVTEKETTETEKSNASATASLVEAEGSGGEEEEHYSRPTTPDTPHGPVVRIFAPGEGEEKETVTHTFDFAKIDDDDAARSDGAENVAMELEPEPEPVKKRDFYDIFLEKLQDVQRKCQRMCLTPDPMCGLFLYMGEYTLLMLESGEDMMCLFCEELLEMSQDYWQSNRIFMIEDYIKEAKPSQLELSFPSESLIGEEGFEEAMVESSGDDESTEAPVATKRTLSTMSASLPAEVFRKLLPEIQRIELVLASTRFYYTLKEFVDLYGKMPFAADDDGLYWPVPNNYTPANIFRRTPYDINLTFADYAAEMNRRLQEEQDKHKAELEAAEEAEAHAAAEQAQASAPRERAAKPDSEHE</sequence>
<feature type="region of interest" description="Disordered" evidence="1">
    <location>
        <begin position="85"/>
        <end position="129"/>
    </location>
</feature>